<evidence type="ECO:0000256" key="2">
    <source>
        <dbReference type="SAM" id="Phobius"/>
    </source>
</evidence>
<dbReference type="Proteomes" id="UP000008068">
    <property type="component" value="Unassembled WGS sequence"/>
</dbReference>
<sequence>MRNFEDNIYEIQNNQYWEHPNTMERKNDCLLDSTTSSSKYGQKLPAFFFSKLINPKETLPASSLKSVMHVAAHTTVPAVTCKVATKELLCKHDQQLKNEERMSKFTNEEIKTYLNQWVTGTILDVEFISMMCCISLQKSLVIKKGHWEFWREDLVVLRYAPLPEVPEVFEIVEAFEFGHSDVKMLLSKGKSDENDKENGKKRKTAPKGKAGRNGAGDKVAMIYKVEERFFDRTVCSDPDAVDVEDEVKSAHVAFLMLCPMSNFHLLSHFNGSASKQDDTMRLFILLLFSVGILTVFGTNLTTVSPGSAKPHLGKNYTQGEMWFNAGNTIKAFLNAVRRNDPILLYNLTGQFKFDMEIAEQIFQKWDGVQIILESASFAWDDLVRADVNFIIEGKIIKWYLFIKEVSLRMVSEGENSFLVA</sequence>
<gene>
    <name evidence="3" type="ORF">CAEBREN_23313</name>
</gene>
<name>G0MSQ3_CAEBE</name>
<accession>G0MSQ3</accession>
<evidence type="ECO:0000313" key="4">
    <source>
        <dbReference type="Proteomes" id="UP000008068"/>
    </source>
</evidence>
<dbReference type="AlphaFoldDB" id="G0MSQ3"/>
<keyword evidence="2" id="KW-1133">Transmembrane helix</keyword>
<dbReference type="HOGENOM" id="CLU_654224_0_0_1"/>
<keyword evidence="2" id="KW-0472">Membrane</keyword>
<dbReference type="EMBL" id="GL379810">
    <property type="protein sequence ID" value="EGT43128.1"/>
    <property type="molecule type" value="Genomic_DNA"/>
</dbReference>
<organism evidence="4">
    <name type="scientific">Caenorhabditis brenneri</name>
    <name type="common">Nematode worm</name>
    <dbReference type="NCBI Taxonomy" id="135651"/>
    <lineage>
        <taxon>Eukaryota</taxon>
        <taxon>Metazoa</taxon>
        <taxon>Ecdysozoa</taxon>
        <taxon>Nematoda</taxon>
        <taxon>Chromadorea</taxon>
        <taxon>Rhabditida</taxon>
        <taxon>Rhabditina</taxon>
        <taxon>Rhabditomorpha</taxon>
        <taxon>Rhabditoidea</taxon>
        <taxon>Rhabditidae</taxon>
        <taxon>Peloderinae</taxon>
        <taxon>Caenorhabditis</taxon>
    </lineage>
</organism>
<feature type="compositionally biased region" description="Basic residues" evidence="1">
    <location>
        <begin position="199"/>
        <end position="210"/>
    </location>
</feature>
<keyword evidence="4" id="KW-1185">Reference proteome</keyword>
<protein>
    <submittedName>
        <fullName evidence="3">Uncharacterized protein</fullName>
    </submittedName>
</protein>
<feature type="compositionally biased region" description="Basic and acidic residues" evidence="1">
    <location>
        <begin position="189"/>
        <end position="198"/>
    </location>
</feature>
<feature type="transmembrane region" description="Helical" evidence="2">
    <location>
        <begin position="282"/>
        <end position="300"/>
    </location>
</feature>
<keyword evidence="2" id="KW-0812">Transmembrane</keyword>
<dbReference type="InParanoid" id="G0MSQ3"/>
<evidence type="ECO:0000313" key="3">
    <source>
        <dbReference type="EMBL" id="EGT43128.1"/>
    </source>
</evidence>
<evidence type="ECO:0000256" key="1">
    <source>
        <dbReference type="SAM" id="MobiDB-lite"/>
    </source>
</evidence>
<proteinExistence type="predicted"/>
<reference evidence="4" key="1">
    <citation type="submission" date="2011-07" db="EMBL/GenBank/DDBJ databases">
        <authorList>
            <consortium name="Caenorhabditis brenneri Sequencing and Analysis Consortium"/>
            <person name="Wilson R.K."/>
        </authorList>
    </citation>
    <scope>NUCLEOTIDE SEQUENCE [LARGE SCALE GENOMIC DNA]</scope>
    <source>
        <strain evidence="4">PB2801</strain>
    </source>
</reference>
<feature type="region of interest" description="Disordered" evidence="1">
    <location>
        <begin position="188"/>
        <end position="214"/>
    </location>
</feature>